<dbReference type="InterPro" id="IPR028909">
    <property type="entry name" value="bL21-like"/>
</dbReference>
<dbReference type="PANTHER" id="PTHR21349:SF0">
    <property type="entry name" value="LARGE RIBOSOMAL SUBUNIT PROTEIN BL21M"/>
    <property type="match status" value="1"/>
</dbReference>
<dbReference type="GeneID" id="54485778"/>
<dbReference type="GO" id="GO:0003735">
    <property type="term" value="F:structural constituent of ribosome"/>
    <property type="evidence" value="ECO:0007669"/>
    <property type="project" value="TreeGrafter"/>
</dbReference>
<dbReference type="Proteomes" id="UP000799437">
    <property type="component" value="Unassembled WGS sequence"/>
</dbReference>
<evidence type="ECO:0000256" key="1">
    <source>
        <dbReference type="ARBA" id="ARBA00008563"/>
    </source>
</evidence>
<gene>
    <name evidence="4" type="ORF">EJ05DRAFT_479680</name>
</gene>
<name>A0A6A6VU80_9PEZI</name>
<proteinExistence type="inferred from homology"/>
<dbReference type="GO" id="GO:0005762">
    <property type="term" value="C:mitochondrial large ribosomal subunit"/>
    <property type="evidence" value="ECO:0007669"/>
    <property type="project" value="TreeGrafter"/>
</dbReference>
<dbReference type="PANTHER" id="PTHR21349">
    <property type="entry name" value="50S RIBOSOMAL PROTEIN L21"/>
    <property type="match status" value="1"/>
</dbReference>
<evidence type="ECO:0000256" key="3">
    <source>
        <dbReference type="SAM" id="MobiDB-lite"/>
    </source>
</evidence>
<protein>
    <recommendedName>
        <fullName evidence="2">Large ribosomal subunit protein bL21m</fullName>
    </recommendedName>
</protein>
<feature type="region of interest" description="Disordered" evidence="3">
    <location>
        <begin position="32"/>
        <end position="102"/>
    </location>
</feature>
<dbReference type="SUPFAM" id="SSF141091">
    <property type="entry name" value="L21p-like"/>
    <property type="match status" value="1"/>
</dbReference>
<comment type="similarity">
    <text evidence="1">Belongs to the bacterial ribosomal protein bL21 family.</text>
</comment>
<sequence length="288" mass="31681">MLSRAIRRSLLEPATAALPPTFLLPFRAHLSTQPHSTSTTSTDPSTLSSPLHSGKNAASASSAKATARNNERLGPLADGSQGISVPRTTLPLPSSTPTQRSSTVDLHESIHSMLPLLRAQPPYYIQVQIHGKNYLLTAGDELRLPFLMPDVSPGDVLRLNRATHIGSRDFTLRAAASKKGTRVAPKVTRYLDERLFVCRATVMGVDSEPMRFLEKTKRRQRHVKTVKSKHRFTVLRIGEVTVKSVEDAERANAEEPLSGDSIFGMEEDVDDVQQTVVEMNQRNGRSAI</sequence>
<dbReference type="OrthoDB" id="5994at2759"/>
<dbReference type="InterPro" id="IPR036164">
    <property type="entry name" value="bL21-like_sf"/>
</dbReference>
<organism evidence="4 5">
    <name type="scientific">Pseudovirgaria hyperparasitica</name>
    <dbReference type="NCBI Taxonomy" id="470096"/>
    <lineage>
        <taxon>Eukaryota</taxon>
        <taxon>Fungi</taxon>
        <taxon>Dikarya</taxon>
        <taxon>Ascomycota</taxon>
        <taxon>Pezizomycotina</taxon>
        <taxon>Dothideomycetes</taxon>
        <taxon>Dothideomycetes incertae sedis</taxon>
        <taxon>Acrospermales</taxon>
        <taxon>Acrospermaceae</taxon>
        <taxon>Pseudovirgaria</taxon>
    </lineage>
</organism>
<feature type="compositionally biased region" description="Low complexity" evidence="3">
    <location>
        <begin position="84"/>
        <end position="102"/>
    </location>
</feature>
<dbReference type="EMBL" id="ML996581">
    <property type="protein sequence ID" value="KAF2754132.1"/>
    <property type="molecule type" value="Genomic_DNA"/>
</dbReference>
<reference evidence="4" key="1">
    <citation type="journal article" date="2020" name="Stud. Mycol.">
        <title>101 Dothideomycetes genomes: a test case for predicting lifestyles and emergence of pathogens.</title>
        <authorList>
            <person name="Haridas S."/>
            <person name="Albert R."/>
            <person name="Binder M."/>
            <person name="Bloem J."/>
            <person name="Labutti K."/>
            <person name="Salamov A."/>
            <person name="Andreopoulos B."/>
            <person name="Baker S."/>
            <person name="Barry K."/>
            <person name="Bills G."/>
            <person name="Bluhm B."/>
            <person name="Cannon C."/>
            <person name="Castanera R."/>
            <person name="Culley D."/>
            <person name="Daum C."/>
            <person name="Ezra D."/>
            <person name="Gonzalez J."/>
            <person name="Henrissat B."/>
            <person name="Kuo A."/>
            <person name="Liang C."/>
            <person name="Lipzen A."/>
            <person name="Lutzoni F."/>
            <person name="Magnuson J."/>
            <person name="Mondo S."/>
            <person name="Nolan M."/>
            <person name="Ohm R."/>
            <person name="Pangilinan J."/>
            <person name="Park H.-J."/>
            <person name="Ramirez L."/>
            <person name="Alfaro M."/>
            <person name="Sun H."/>
            <person name="Tritt A."/>
            <person name="Yoshinaga Y."/>
            <person name="Zwiers L.-H."/>
            <person name="Turgeon B."/>
            <person name="Goodwin S."/>
            <person name="Spatafora J."/>
            <person name="Crous P."/>
            <person name="Grigoriev I."/>
        </authorList>
    </citation>
    <scope>NUCLEOTIDE SEQUENCE</scope>
    <source>
        <strain evidence="4">CBS 121739</strain>
    </source>
</reference>
<dbReference type="RefSeq" id="XP_033596583.1">
    <property type="nucleotide sequence ID" value="XM_033744724.1"/>
</dbReference>
<feature type="compositionally biased region" description="Low complexity" evidence="3">
    <location>
        <begin position="32"/>
        <end position="67"/>
    </location>
</feature>
<dbReference type="Pfam" id="PF00829">
    <property type="entry name" value="Ribosomal_L21p"/>
    <property type="match status" value="1"/>
</dbReference>
<evidence type="ECO:0000256" key="2">
    <source>
        <dbReference type="ARBA" id="ARBA00044129"/>
    </source>
</evidence>
<accession>A0A6A6VU80</accession>
<evidence type="ECO:0000313" key="4">
    <source>
        <dbReference type="EMBL" id="KAF2754132.1"/>
    </source>
</evidence>
<dbReference type="AlphaFoldDB" id="A0A6A6VU80"/>
<evidence type="ECO:0000313" key="5">
    <source>
        <dbReference type="Proteomes" id="UP000799437"/>
    </source>
</evidence>
<keyword evidence="5" id="KW-1185">Reference proteome</keyword>